<evidence type="ECO:0000256" key="9">
    <source>
        <dbReference type="ARBA" id="ARBA00029829"/>
    </source>
</evidence>
<accession>A0ABP5AX37</accession>
<comment type="subcellular location">
    <subcellularLocation>
        <location evidence="2">Cell membrane</location>
    </subcellularLocation>
    <subcellularLocation>
        <location evidence="1">Membrane</location>
        <topology evidence="1">Single-pass membrane protein</topology>
    </subcellularLocation>
</comment>
<keyword evidence="3" id="KW-1003">Cell membrane</keyword>
<keyword evidence="8" id="KW-0804">Transcription</keyword>
<dbReference type="InterPro" id="IPR041916">
    <property type="entry name" value="Anti_sigma_zinc_sf"/>
</dbReference>
<dbReference type="InterPro" id="IPR018764">
    <property type="entry name" value="RskA_C"/>
</dbReference>
<protein>
    <recommendedName>
        <fullName evidence="10">Regulator of SigK</fullName>
    </recommendedName>
    <alternativeName>
        <fullName evidence="9">Sigma-K anti-sigma factor RskA</fullName>
    </alternativeName>
</protein>
<evidence type="ECO:0000259" key="12">
    <source>
        <dbReference type="Pfam" id="PF10099"/>
    </source>
</evidence>
<reference evidence="15" key="1">
    <citation type="journal article" date="2019" name="Int. J. Syst. Evol. Microbiol.">
        <title>The Global Catalogue of Microorganisms (GCM) 10K type strain sequencing project: providing services to taxonomists for standard genome sequencing and annotation.</title>
        <authorList>
            <consortium name="The Broad Institute Genomics Platform"/>
            <consortium name="The Broad Institute Genome Sequencing Center for Infectious Disease"/>
            <person name="Wu L."/>
            <person name="Ma J."/>
        </authorList>
    </citation>
    <scope>NUCLEOTIDE SEQUENCE [LARGE SCALE GENOMIC DNA]</scope>
    <source>
        <strain evidence="15">JCM 13316</strain>
    </source>
</reference>
<evidence type="ECO:0000259" key="13">
    <source>
        <dbReference type="Pfam" id="PF22618"/>
    </source>
</evidence>
<evidence type="ECO:0000256" key="3">
    <source>
        <dbReference type="ARBA" id="ARBA00022475"/>
    </source>
</evidence>
<evidence type="ECO:0000256" key="4">
    <source>
        <dbReference type="ARBA" id="ARBA00022692"/>
    </source>
</evidence>
<keyword evidence="5 11" id="KW-1133">Transmembrane helix</keyword>
<evidence type="ECO:0000256" key="2">
    <source>
        <dbReference type="ARBA" id="ARBA00004236"/>
    </source>
</evidence>
<feature type="domain" description="Anti-sigma-K factor RskA N-terminal" evidence="13">
    <location>
        <begin position="10"/>
        <end position="43"/>
    </location>
</feature>
<dbReference type="RefSeq" id="WP_152229559.1">
    <property type="nucleotide sequence ID" value="NZ_BAAALV010000008.1"/>
</dbReference>
<evidence type="ECO:0000256" key="1">
    <source>
        <dbReference type="ARBA" id="ARBA00004167"/>
    </source>
</evidence>
<proteinExistence type="predicted"/>
<evidence type="ECO:0000313" key="15">
    <source>
        <dbReference type="Proteomes" id="UP001500784"/>
    </source>
</evidence>
<evidence type="ECO:0000256" key="10">
    <source>
        <dbReference type="ARBA" id="ARBA00030803"/>
    </source>
</evidence>
<dbReference type="Gene3D" id="1.10.10.1320">
    <property type="entry name" value="Anti-sigma factor, zinc-finger domain"/>
    <property type="match status" value="1"/>
</dbReference>
<keyword evidence="7 11" id="KW-0472">Membrane</keyword>
<feature type="transmembrane region" description="Helical" evidence="11">
    <location>
        <begin position="109"/>
        <end position="130"/>
    </location>
</feature>
<comment type="caution">
    <text evidence="14">The sequence shown here is derived from an EMBL/GenBank/DDBJ whole genome shotgun (WGS) entry which is preliminary data.</text>
</comment>
<keyword evidence="15" id="KW-1185">Reference proteome</keyword>
<evidence type="ECO:0000256" key="8">
    <source>
        <dbReference type="ARBA" id="ARBA00023163"/>
    </source>
</evidence>
<sequence>MNAQYSGSGLHELAPLFAIDALEPAERAAFEEHLAGCPQCQAEVADFAEVSAHLAAGSEQEPPAALRSSVLAAIHGTRPAPGPRTRAGLADDAAPVDTPIPLNRRRRRVLLAAAAAALLLPGAALAGWALGVQSEQRQQAAGQQAREERLLAAADLSVQRLEVQGQPTTLLFSEQEDAALFLAGDLPDPGADREYQLWLLEDGTPIPDAHFGGGEVRVWLSGDVSRAGTIALTIEPSGGSTTPTFPLVAAADI</sequence>
<dbReference type="EMBL" id="BAAALV010000008">
    <property type="protein sequence ID" value="GAA1924078.1"/>
    <property type="molecule type" value="Genomic_DNA"/>
</dbReference>
<evidence type="ECO:0000313" key="14">
    <source>
        <dbReference type="EMBL" id="GAA1924078.1"/>
    </source>
</evidence>
<dbReference type="InterPro" id="IPR051474">
    <property type="entry name" value="Anti-sigma-K/W_factor"/>
</dbReference>
<dbReference type="PANTHER" id="PTHR37461">
    <property type="entry name" value="ANTI-SIGMA-K FACTOR RSKA"/>
    <property type="match status" value="1"/>
</dbReference>
<dbReference type="Proteomes" id="UP001500784">
    <property type="component" value="Unassembled WGS sequence"/>
</dbReference>
<keyword evidence="6" id="KW-0805">Transcription regulation</keyword>
<dbReference type="PANTHER" id="PTHR37461:SF1">
    <property type="entry name" value="ANTI-SIGMA-K FACTOR RSKA"/>
    <property type="match status" value="1"/>
</dbReference>
<organism evidence="14 15">
    <name type="scientific">Arthrobacter gandavensis</name>
    <dbReference type="NCBI Taxonomy" id="169960"/>
    <lineage>
        <taxon>Bacteria</taxon>
        <taxon>Bacillati</taxon>
        <taxon>Actinomycetota</taxon>
        <taxon>Actinomycetes</taxon>
        <taxon>Micrococcales</taxon>
        <taxon>Micrococcaceae</taxon>
        <taxon>Arthrobacter</taxon>
    </lineage>
</organism>
<dbReference type="Pfam" id="PF10099">
    <property type="entry name" value="RskA_C"/>
    <property type="match status" value="1"/>
</dbReference>
<dbReference type="Pfam" id="PF22618">
    <property type="entry name" value="RskA_N"/>
    <property type="match status" value="1"/>
</dbReference>
<evidence type="ECO:0000256" key="7">
    <source>
        <dbReference type="ARBA" id="ARBA00023136"/>
    </source>
</evidence>
<name>A0ABP5AX37_9MICC</name>
<feature type="domain" description="Anti-sigma K factor RskA C-terminal" evidence="12">
    <location>
        <begin position="112"/>
        <end position="246"/>
    </location>
</feature>
<evidence type="ECO:0000256" key="5">
    <source>
        <dbReference type="ARBA" id="ARBA00022989"/>
    </source>
</evidence>
<gene>
    <name evidence="14" type="ORF">GCM10009688_31410</name>
</gene>
<dbReference type="InterPro" id="IPR053877">
    <property type="entry name" value="RskA_N"/>
</dbReference>
<evidence type="ECO:0000256" key="6">
    <source>
        <dbReference type="ARBA" id="ARBA00023015"/>
    </source>
</evidence>
<keyword evidence="4 11" id="KW-0812">Transmembrane</keyword>
<evidence type="ECO:0000256" key="11">
    <source>
        <dbReference type="SAM" id="Phobius"/>
    </source>
</evidence>